<dbReference type="OrthoDB" id="8670769at2"/>
<feature type="transmembrane region" description="Helical" evidence="7">
    <location>
        <begin position="497"/>
        <end position="515"/>
    </location>
</feature>
<dbReference type="EMBL" id="CP034951">
    <property type="protein sequence ID" value="QAA82254.1"/>
    <property type="molecule type" value="Genomic_DNA"/>
</dbReference>
<keyword evidence="3 7" id="KW-0812">Transmembrane</keyword>
<feature type="domain" description="Integral membrane bound transporter" evidence="9">
    <location>
        <begin position="421"/>
        <end position="538"/>
    </location>
</feature>
<dbReference type="Proteomes" id="UP000285517">
    <property type="component" value="Chromosome"/>
</dbReference>
<dbReference type="GO" id="GO:0005886">
    <property type="term" value="C:plasma membrane"/>
    <property type="evidence" value="ECO:0007669"/>
    <property type="project" value="UniProtKB-SubCell"/>
</dbReference>
<protein>
    <submittedName>
        <fullName evidence="10">FUSC family protein</fullName>
    </submittedName>
</protein>
<evidence type="ECO:0000256" key="5">
    <source>
        <dbReference type="ARBA" id="ARBA00023136"/>
    </source>
</evidence>
<dbReference type="PANTHER" id="PTHR30509:SF9">
    <property type="entry name" value="MULTIDRUG RESISTANCE PROTEIN MDTO"/>
    <property type="match status" value="1"/>
</dbReference>
<dbReference type="KEGG" id="aev:EI546_11215"/>
<evidence type="ECO:0000313" key="11">
    <source>
        <dbReference type="Proteomes" id="UP000285517"/>
    </source>
</evidence>
<accession>A0A410G4Q2</accession>
<keyword evidence="11" id="KW-1185">Reference proteome</keyword>
<evidence type="ECO:0000256" key="7">
    <source>
        <dbReference type="SAM" id="Phobius"/>
    </source>
</evidence>
<dbReference type="InterPro" id="IPR049453">
    <property type="entry name" value="Memb_transporter_dom"/>
</dbReference>
<dbReference type="PANTHER" id="PTHR30509">
    <property type="entry name" value="P-HYDROXYBENZOIC ACID EFFLUX PUMP SUBUNIT-RELATED"/>
    <property type="match status" value="1"/>
</dbReference>
<dbReference type="Pfam" id="PF12805">
    <property type="entry name" value="FUSC-like"/>
    <property type="match status" value="1"/>
</dbReference>
<comment type="similarity">
    <text evidence="6">Belongs to the YccS/YhfK family.</text>
</comment>
<evidence type="ECO:0000259" key="9">
    <source>
        <dbReference type="Pfam" id="PF13515"/>
    </source>
</evidence>
<feature type="transmembrane region" description="Helical" evidence="7">
    <location>
        <begin position="150"/>
        <end position="171"/>
    </location>
</feature>
<feature type="transmembrane region" description="Helical" evidence="7">
    <location>
        <begin position="99"/>
        <end position="116"/>
    </location>
</feature>
<evidence type="ECO:0000256" key="3">
    <source>
        <dbReference type="ARBA" id="ARBA00022692"/>
    </source>
</evidence>
<gene>
    <name evidence="10" type="ORF">EI546_11215</name>
</gene>
<keyword evidence="5 7" id="KW-0472">Membrane</keyword>
<comment type="subcellular location">
    <subcellularLocation>
        <location evidence="1">Cell membrane</location>
        <topology evidence="1">Multi-pass membrane protein</topology>
    </subcellularLocation>
</comment>
<organism evidence="10 11">
    <name type="scientific">Aequorivita ciconiae</name>
    <dbReference type="NCBI Taxonomy" id="2494375"/>
    <lineage>
        <taxon>Bacteria</taxon>
        <taxon>Pseudomonadati</taxon>
        <taxon>Bacteroidota</taxon>
        <taxon>Flavobacteriia</taxon>
        <taxon>Flavobacteriales</taxon>
        <taxon>Flavobacteriaceae</taxon>
        <taxon>Aequorivita</taxon>
    </lineage>
</organism>
<feature type="domain" description="Integral membrane protein YccS N-terminal" evidence="8">
    <location>
        <begin position="77"/>
        <end position="335"/>
    </location>
</feature>
<reference evidence="10 11" key="1">
    <citation type="submission" date="2019-01" db="EMBL/GenBank/DDBJ databases">
        <title>Complete genome sequencing of Aequorivita sp. H23M31.</title>
        <authorList>
            <person name="Bae J.-W."/>
        </authorList>
    </citation>
    <scope>NUCLEOTIDE SEQUENCE [LARGE SCALE GENOMIC DNA]</scope>
    <source>
        <strain evidence="10 11">H23M31</strain>
    </source>
</reference>
<evidence type="ECO:0000256" key="2">
    <source>
        <dbReference type="ARBA" id="ARBA00022475"/>
    </source>
</evidence>
<name>A0A410G4Q2_9FLAO</name>
<proteinExistence type="inferred from homology"/>
<dbReference type="Pfam" id="PF13515">
    <property type="entry name" value="FUSC_2"/>
    <property type="match status" value="1"/>
</dbReference>
<dbReference type="RefSeq" id="WP_128250625.1">
    <property type="nucleotide sequence ID" value="NZ_CP034951.1"/>
</dbReference>
<feature type="transmembrane region" description="Helical" evidence="7">
    <location>
        <begin position="459"/>
        <end position="491"/>
    </location>
</feature>
<dbReference type="InterPro" id="IPR032692">
    <property type="entry name" value="YccS_N"/>
</dbReference>
<keyword evidence="2" id="KW-1003">Cell membrane</keyword>
<evidence type="ECO:0000256" key="6">
    <source>
        <dbReference type="ARBA" id="ARBA00043993"/>
    </source>
</evidence>
<feature type="transmembrane region" description="Helical" evidence="7">
    <location>
        <begin position="407"/>
        <end position="424"/>
    </location>
</feature>
<sequence length="747" mass="84506">MKVPKDFISTSIKDLTEFFKSTDFSKAILLGIALTVPIIVGIKLGALQIGITITLGAMLASPSDVSGSLRHKITGILFATLLAMIVSFIGAYLHFSLWLLFPVLGILMFAISYISIYGFRASLISFSGLFALVLSFSSVSASGMEPYERVLLIGLGGLWYALLAIGWHYIFPKAPTEFYLSKTLRLTADYLKTRGKLVAEKSNRTELLKKLLTIQSDLTATHETLRDILISSRTGSGKSNYEGKRMLIFAQLVDMLELAMTNPVNYSKTDELFEKKTEQLEDFQGLLFAMSNQLNVIADNLSNPKKLQKSTEIDRYWKRINKDILEFNSSAVNPFEENWLMLKNLLKYQKEQANKIEKIEWLLKNPAQQEVSSINRKETKRFLTKQNYDLEILVENFNLRSPIFKHSLRLAVVTMVGFGVGILVSVQNPYWILLTLIVIMRPTFGLTKTRSRQRTIGTLIGGTLAVGIVLITQNTTVYAILAIVCLVIAFSMVQRNYKAGATFITLFVVFIYALLRPDIFSVIQYRVTDTLIGAGLATMGNLLLWPAWEVQGIQKTLLETIKAHRIYLEEIIGYYNKKGEVSAQYKVSRKKAFLAMSDLSATFQRMTQEPKSRQKHLDKIYEIAVLNNTFLSSLASLSTFILNHPTTPASRNFNKVSGRIIENLLDAEHILIEGISSEEKTDDLEIENIFEATFGKDLNLSKEEKTQPQSENFHLKVEEAHLVREQLKWLLAMSEKMPKLLRQINFE</sequence>
<feature type="transmembrane region" description="Helical" evidence="7">
    <location>
        <begin position="73"/>
        <end position="93"/>
    </location>
</feature>
<feature type="transmembrane region" description="Helical" evidence="7">
    <location>
        <begin position="123"/>
        <end position="144"/>
    </location>
</feature>
<evidence type="ECO:0000256" key="1">
    <source>
        <dbReference type="ARBA" id="ARBA00004651"/>
    </source>
</evidence>
<keyword evidence="4 7" id="KW-1133">Transmembrane helix</keyword>
<dbReference type="AlphaFoldDB" id="A0A410G4Q2"/>
<evidence type="ECO:0000256" key="4">
    <source>
        <dbReference type="ARBA" id="ARBA00022989"/>
    </source>
</evidence>
<evidence type="ECO:0000313" key="10">
    <source>
        <dbReference type="EMBL" id="QAA82254.1"/>
    </source>
</evidence>
<feature type="transmembrane region" description="Helical" evidence="7">
    <location>
        <begin position="28"/>
        <end position="61"/>
    </location>
</feature>
<evidence type="ECO:0000259" key="8">
    <source>
        <dbReference type="Pfam" id="PF12805"/>
    </source>
</evidence>